<proteinExistence type="predicted"/>
<evidence type="ECO:0000313" key="1">
    <source>
        <dbReference type="EMBL" id="MPM07104.1"/>
    </source>
</evidence>
<reference evidence="1" key="1">
    <citation type="submission" date="2019-08" db="EMBL/GenBank/DDBJ databases">
        <authorList>
            <person name="Kucharzyk K."/>
            <person name="Murdoch R.W."/>
            <person name="Higgins S."/>
            <person name="Loffler F."/>
        </authorList>
    </citation>
    <scope>NUCLEOTIDE SEQUENCE</scope>
</reference>
<dbReference type="AlphaFoldDB" id="A0A644WYJ6"/>
<protein>
    <submittedName>
        <fullName evidence="1">Uncharacterized protein</fullName>
    </submittedName>
</protein>
<dbReference type="EMBL" id="VSSQ01001301">
    <property type="protein sequence ID" value="MPM07104.1"/>
    <property type="molecule type" value="Genomic_DNA"/>
</dbReference>
<organism evidence="1">
    <name type="scientific">bioreactor metagenome</name>
    <dbReference type="NCBI Taxonomy" id="1076179"/>
    <lineage>
        <taxon>unclassified sequences</taxon>
        <taxon>metagenomes</taxon>
        <taxon>ecological metagenomes</taxon>
    </lineage>
</organism>
<name>A0A644WYJ6_9ZZZZ</name>
<comment type="caution">
    <text evidence="1">The sequence shown here is derived from an EMBL/GenBank/DDBJ whole genome shotgun (WGS) entry which is preliminary data.</text>
</comment>
<gene>
    <name evidence="1" type="ORF">SDC9_53410</name>
</gene>
<sequence>MNKREVSKTMKKCVSPPKISHVLKNGARSARKLFLIVSQKYSEREISCTLRVQEGARSAIQVQYRCKRSARKYKAKLKIGAREVQENIKAKLKIHTRNCQYFLHLKTNIYHSVLG</sequence>
<accession>A0A644WYJ6</accession>